<dbReference type="AlphaFoldDB" id="A0A6J8BX40"/>
<dbReference type="PROSITE" id="PS50088">
    <property type="entry name" value="ANK_REPEAT"/>
    <property type="match status" value="3"/>
</dbReference>
<dbReference type="PRINTS" id="PR01415">
    <property type="entry name" value="ANKYRIN"/>
</dbReference>
<dbReference type="InterPro" id="IPR002110">
    <property type="entry name" value="Ankyrin_rpt"/>
</dbReference>
<dbReference type="Pfam" id="PF03281">
    <property type="entry name" value="Mab-21"/>
    <property type="match status" value="1"/>
</dbReference>
<dbReference type="Proteomes" id="UP000507470">
    <property type="component" value="Unassembled WGS sequence"/>
</dbReference>
<dbReference type="Pfam" id="PF12796">
    <property type="entry name" value="Ank_2"/>
    <property type="match status" value="2"/>
</dbReference>
<evidence type="ECO:0000313" key="6">
    <source>
        <dbReference type="Proteomes" id="UP000507470"/>
    </source>
</evidence>
<feature type="repeat" description="ANK" evidence="3">
    <location>
        <begin position="62"/>
        <end position="95"/>
    </location>
</feature>
<gene>
    <name evidence="5" type="ORF">MCOR_23889</name>
</gene>
<dbReference type="PROSITE" id="PS50297">
    <property type="entry name" value="ANK_REP_REGION"/>
    <property type="match status" value="2"/>
</dbReference>
<evidence type="ECO:0000313" key="5">
    <source>
        <dbReference type="EMBL" id="CAC5388638.1"/>
    </source>
</evidence>
<dbReference type="InterPro" id="IPR036770">
    <property type="entry name" value="Ankyrin_rpt-contain_sf"/>
</dbReference>
<proteinExistence type="predicted"/>
<organism evidence="5 6">
    <name type="scientific">Mytilus coruscus</name>
    <name type="common">Sea mussel</name>
    <dbReference type="NCBI Taxonomy" id="42192"/>
    <lineage>
        <taxon>Eukaryota</taxon>
        <taxon>Metazoa</taxon>
        <taxon>Spiralia</taxon>
        <taxon>Lophotrochozoa</taxon>
        <taxon>Mollusca</taxon>
        <taxon>Bivalvia</taxon>
        <taxon>Autobranchia</taxon>
        <taxon>Pteriomorphia</taxon>
        <taxon>Mytilida</taxon>
        <taxon>Mytiloidea</taxon>
        <taxon>Mytilidae</taxon>
        <taxon>Mytilinae</taxon>
        <taxon>Mytilus</taxon>
    </lineage>
</organism>
<feature type="domain" description="Mab-21-like nucleotidyltransferase" evidence="4">
    <location>
        <begin position="556"/>
        <end position="695"/>
    </location>
</feature>
<evidence type="ECO:0000256" key="2">
    <source>
        <dbReference type="ARBA" id="ARBA00023043"/>
    </source>
</evidence>
<dbReference type="SUPFAM" id="SSF48403">
    <property type="entry name" value="Ankyrin repeat"/>
    <property type="match status" value="2"/>
</dbReference>
<dbReference type="PANTHER" id="PTHR24198">
    <property type="entry name" value="ANKYRIN REPEAT AND PROTEIN KINASE DOMAIN-CONTAINING PROTEIN"/>
    <property type="match status" value="1"/>
</dbReference>
<keyword evidence="6" id="KW-1185">Reference proteome</keyword>
<dbReference type="Gene3D" id="3.30.460.90">
    <property type="match status" value="1"/>
</dbReference>
<protein>
    <recommendedName>
        <fullName evidence="4">Mab-21-like nucleotidyltransferase domain-containing protein</fullName>
    </recommendedName>
</protein>
<evidence type="ECO:0000256" key="3">
    <source>
        <dbReference type="PROSITE-ProRule" id="PRU00023"/>
    </source>
</evidence>
<reference evidence="5 6" key="1">
    <citation type="submission" date="2020-06" db="EMBL/GenBank/DDBJ databases">
        <authorList>
            <person name="Li R."/>
            <person name="Bekaert M."/>
        </authorList>
    </citation>
    <scope>NUCLEOTIDE SEQUENCE [LARGE SCALE GENOMIC DNA]</scope>
    <source>
        <strain evidence="6">wild</strain>
    </source>
</reference>
<keyword evidence="1" id="KW-0677">Repeat</keyword>
<dbReference type="OrthoDB" id="6046883at2759"/>
<evidence type="ECO:0000256" key="1">
    <source>
        <dbReference type="ARBA" id="ARBA00022737"/>
    </source>
</evidence>
<sequence length="924" mass="105900">MNSCELYNRQTPTRSTTCKYNEVNAKGETRLHLSAKNKNLDGQDFIENLLTKGVDINARNKWGQTPLHYAAIAGCLQNIETLTKSPGIDINSRDINGYNALQSLIAANDGESTDSDDDLEDYLFTMENYLDRVQSTDDIDDIEMPEKTLSVDLRKSLQVLVNAGINVNNQTVYGDGILHLIALRKENPPLLKFFISNFPDINLDLINKKNENFLHVYVSDERLEDIVELFEWIAEKYSGSSLKALLSSRDIRGKTPWTLMIGNTGESANFRKILDYAVSPSVNDNLGNTVLHQTCGILYGRSHSEFLEYMLKVGADINAQNMYGEPVLSLTLDEEVFDIFVQFNPDFEVKDRWGRSTLISIMKYRPLPDFLKALMEKGTVNVNTRDIYGSTPLHFAAYLNYEEQIELLLKCGADINARDNLQERPLDTAKRHKSFRCFALLKADDRTAQGDTIIYTRITMLGDQTFEEILCGLPETIISSCIKSPQDVQTLLHLPLNLKDFMNYLFESYYTKSPNYCSEVDSVTFDVNNLVTSLCTQIGKYDSRFEMSVFPSGSMAEGTKISRPDEFDFILCLDKLNDITDIVMADNSMKKGFASLKFKNIPDVDEYLPFTDADGYFLPILFLRLFFEYLKKALNQPHLWKEGNLYFNVENKVRIIFAKPVFTFDVYWFGSVYKQMKISIDLVPAVYKRGWWPKNIDIDKIPLVSPDIKAAGCFLTLQTKGRQISLNNSHCISRTCNSEDNDEELAKKRLLRISAAPAEICLMKSLPNDFRQAYVLAKVLKNVCPDIDVETKQYMLEQMDLEYARPRRTKPSELLKSYMLKNSVFYVLDELKMKNQLEDGLDISEITIKMYNFLLRFVDGGKMHMRPYFLSNDINVFEKSKELSLHKTFVFHLQREFSIKFVLGILNAQFPKECLAAKIFKFGN</sequence>
<evidence type="ECO:0000259" key="4">
    <source>
        <dbReference type="Pfam" id="PF03281"/>
    </source>
</evidence>
<dbReference type="InterPro" id="IPR024810">
    <property type="entry name" value="MAB21L/cGLR"/>
</dbReference>
<keyword evidence="2 3" id="KW-0040">ANK repeat</keyword>
<dbReference type="PANTHER" id="PTHR24198:SF165">
    <property type="entry name" value="ANKYRIN REPEAT-CONTAINING PROTEIN-RELATED"/>
    <property type="match status" value="1"/>
</dbReference>
<name>A0A6J8BX40_MYTCO</name>
<accession>A0A6J8BX40</accession>
<feature type="repeat" description="ANK" evidence="3">
    <location>
        <begin position="26"/>
        <end position="61"/>
    </location>
</feature>
<dbReference type="EMBL" id="CACVKT020004199">
    <property type="protein sequence ID" value="CAC5388638.1"/>
    <property type="molecule type" value="Genomic_DNA"/>
</dbReference>
<feature type="repeat" description="ANK" evidence="3">
    <location>
        <begin position="388"/>
        <end position="420"/>
    </location>
</feature>
<dbReference type="SMART" id="SM00248">
    <property type="entry name" value="ANK"/>
    <property type="match status" value="5"/>
</dbReference>
<dbReference type="SMART" id="SM01265">
    <property type="entry name" value="Mab-21"/>
    <property type="match status" value="1"/>
</dbReference>
<dbReference type="InterPro" id="IPR046903">
    <property type="entry name" value="Mab-21-like_nuc_Trfase"/>
</dbReference>
<dbReference type="Gene3D" id="1.25.40.20">
    <property type="entry name" value="Ankyrin repeat-containing domain"/>
    <property type="match status" value="3"/>
</dbReference>